<comment type="caution">
    <text evidence="1">The sequence shown here is derived from an EMBL/GenBank/DDBJ whole genome shotgun (WGS) entry which is preliminary data.</text>
</comment>
<protein>
    <submittedName>
        <fullName evidence="1">Uncharacterized protein</fullName>
    </submittedName>
</protein>
<accession>A0ABT1HPM3</accession>
<dbReference type="Proteomes" id="UP001205311">
    <property type="component" value="Unassembled WGS sequence"/>
</dbReference>
<gene>
    <name evidence="1" type="ORF">LX15_001149</name>
</gene>
<organism evidence="1 2">
    <name type="scientific">Streptoalloteichus tenebrarius (strain ATCC 17920 / DSM 40477 / JCM 4838 / CBS 697.72 / NBRC 16177 / NCIMB 11028 / NRRL B-12390 / A12253. 1 / ISP 5477)</name>
    <name type="common">Streptomyces tenebrarius</name>
    <dbReference type="NCBI Taxonomy" id="1933"/>
    <lineage>
        <taxon>Bacteria</taxon>
        <taxon>Bacillati</taxon>
        <taxon>Actinomycetota</taxon>
        <taxon>Actinomycetes</taxon>
        <taxon>Pseudonocardiales</taxon>
        <taxon>Pseudonocardiaceae</taxon>
        <taxon>Streptoalloteichus</taxon>
    </lineage>
</organism>
<dbReference type="EMBL" id="JAMTCP010000004">
    <property type="protein sequence ID" value="MCP2257464.1"/>
    <property type="molecule type" value="Genomic_DNA"/>
</dbReference>
<proteinExistence type="predicted"/>
<evidence type="ECO:0000313" key="1">
    <source>
        <dbReference type="EMBL" id="MCP2257464.1"/>
    </source>
</evidence>
<sequence length="248" mass="26733">MTITPADPAVGDAAIPVDAAPAVPAAPHTGLLVLAAPDCALRALPACQDLGGWPGRGLVLLLLRTRRLLADADHVRQVPLVHAVTAVPAGPVTIDARLALAYAHRLRQHRTTRRSSGSYLLGGAAVTGVEPLVHDTARPPQMTLVPHLATLTSPRGTREAVVREWMWRPAAQHHLGVPTLPAPEALRPLLPGLLRLRHASRHRRLPATDAGNELAQILHDRVLTSRDIYQHTALIRRLLLRGHRDDAS</sequence>
<evidence type="ECO:0000313" key="2">
    <source>
        <dbReference type="Proteomes" id="UP001205311"/>
    </source>
</evidence>
<reference evidence="1 2" key="1">
    <citation type="submission" date="2022-06" db="EMBL/GenBank/DDBJ databases">
        <title>Genomic Encyclopedia of Archaeal and Bacterial Type Strains, Phase II (KMG-II): from individual species to whole genera.</title>
        <authorList>
            <person name="Goeker M."/>
        </authorList>
    </citation>
    <scope>NUCLEOTIDE SEQUENCE [LARGE SCALE GENOMIC DNA]</scope>
    <source>
        <strain evidence="1 2">DSM 40477</strain>
    </source>
</reference>
<dbReference type="RefSeq" id="WP_253668423.1">
    <property type="nucleotide sequence ID" value="NZ_JAMTCP010000004.1"/>
</dbReference>
<keyword evidence="2" id="KW-1185">Reference proteome</keyword>
<name>A0ABT1HPM3_STRSD</name>